<dbReference type="GO" id="GO:0046872">
    <property type="term" value="F:metal ion binding"/>
    <property type="evidence" value="ECO:0007669"/>
    <property type="project" value="InterPro"/>
</dbReference>
<reference evidence="2" key="1">
    <citation type="submission" date="2020-05" db="EMBL/GenBank/DDBJ databases">
        <authorList>
            <person name="Chiriac C."/>
            <person name="Salcher M."/>
            <person name="Ghai R."/>
            <person name="Kavagutti S V."/>
        </authorList>
    </citation>
    <scope>NUCLEOTIDE SEQUENCE</scope>
</reference>
<dbReference type="InterPro" id="IPR012347">
    <property type="entry name" value="Ferritin-like"/>
</dbReference>
<evidence type="ECO:0000313" key="2">
    <source>
        <dbReference type="EMBL" id="CAB4674176.1"/>
    </source>
</evidence>
<dbReference type="InterPro" id="IPR009078">
    <property type="entry name" value="Ferritin-like_SF"/>
</dbReference>
<gene>
    <name evidence="2" type="ORF">UFOPK2242_01639</name>
</gene>
<dbReference type="GO" id="GO:0016491">
    <property type="term" value="F:oxidoreductase activity"/>
    <property type="evidence" value="ECO:0007669"/>
    <property type="project" value="InterPro"/>
</dbReference>
<organism evidence="2">
    <name type="scientific">freshwater metagenome</name>
    <dbReference type="NCBI Taxonomy" id="449393"/>
    <lineage>
        <taxon>unclassified sequences</taxon>
        <taxon>metagenomes</taxon>
        <taxon>ecological metagenomes</taxon>
    </lineage>
</organism>
<feature type="domain" description="Rubrerythrin diiron-binding" evidence="1">
    <location>
        <begin position="22"/>
        <end position="74"/>
    </location>
</feature>
<dbReference type="SUPFAM" id="SSF47240">
    <property type="entry name" value="Ferritin-like"/>
    <property type="match status" value="1"/>
</dbReference>
<proteinExistence type="predicted"/>
<dbReference type="EMBL" id="CAEZWM010000283">
    <property type="protein sequence ID" value="CAB4674176.1"/>
    <property type="molecule type" value="Genomic_DNA"/>
</dbReference>
<sequence length="156" mass="17333">MSEINFYTAGSSLDTKSALDVEALTTIYRLEMSGEHFYNSLADRVGNEEAADLLRKNGVEERGHARRIARALSIKTGTEWSPTPEQEILLDAPMPDSIDAPLFLAVVKGEIDGDAGYQTWADLEPNEEVARLLRLNGREETVHAGRAQQVYEILSR</sequence>
<dbReference type="Gene3D" id="1.20.1260.10">
    <property type="match status" value="1"/>
</dbReference>
<dbReference type="AlphaFoldDB" id="A0A6J6MK45"/>
<accession>A0A6J6MK45</accession>
<dbReference type="InterPro" id="IPR003251">
    <property type="entry name" value="Rr_diiron-bd_dom"/>
</dbReference>
<protein>
    <submittedName>
        <fullName evidence="2">Unannotated protein</fullName>
    </submittedName>
</protein>
<dbReference type="CDD" id="cd00657">
    <property type="entry name" value="Ferritin_like"/>
    <property type="match status" value="1"/>
</dbReference>
<evidence type="ECO:0000259" key="1">
    <source>
        <dbReference type="Pfam" id="PF02915"/>
    </source>
</evidence>
<dbReference type="Pfam" id="PF02915">
    <property type="entry name" value="Rubrerythrin"/>
    <property type="match status" value="1"/>
</dbReference>
<name>A0A6J6MK45_9ZZZZ</name>